<proteinExistence type="predicted"/>
<dbReference type="PANTHER" id="PTHR43557:SF2">
    <property type="entry name" value="RIESKE DOMAIN-CONTAINING PROTEIN-RELATED"/>
    <property type="match status" value="1"/>
</dbReference>
<comment type="cofactor">
    <cofactor evidence="1">
        <name>FAD</name>
        <dbReference type="ChEBI" id="CHEBI:57692"/>
    </cofactor>
</comment>
<evidence type="ECO:0000256" key="3">
    <source>
        <dbReference type="ARBA" id="ARBA00022827"/>
    </source>
</evidence>
<dbReference type="GO" id="GO:0016491">
    <property type="term" value="F:oxidoreductase activity"/>
    <property type="evidence" value="ECO:0007669"/>
    <property type="project" value="UniProtKB-KW"/>
</dbReference>
<dbReference type="SUPFAM" id="SSF51905">
    <property type="entry name" value="FAD/NAD(P)-binding domain"/>
    <property type="match status" value="1"/>
</dbReference>
<dbReference type="InterPro" id="IPR036188">
    <property type="entry name" value="FAD/NAD-bd_sf"/>
</dbReference>
<name>B9TF64_RICCO</name>
<dbReference type="Pfam" id="PF07992">
    <property type="entry name" value="Pyr_redox_2"/>
    <property type="match status" value="1"/>
</dbReference>
<evidence type="ECO:0000256" key="1">
    <source>
        <dbReference type="ARBA" id="ARBA00001974"/>
    </source>
</evidence>
<organism evidence="6 7">
    <name type="scientific">Ricinus communis</name>
    <name type="common">Castor bean</name>
    <dbReference type="NCBI Taxonomy" id="3988"/>
    <lineage>
        <taxon>Eukaryota</taxon>
        <taxon>Viridiplantae</taxon>
        <taxon>Streptophyta</taxon>
        <taxon>Embryophyta</taxon>
        <taxon>Tracheophyta</taxon>
        <taxon>Spermatophyta</taxon>
        <taxon>Magnoliopsida</taxon>
        <taxon>eudicotyledons</taxon>
        <taxon>Gunneridae</taxon>
        <taxon>Pentapetalae</taxon>
        <taxon>rosids</taxon>
        <taxon>fabids</taxon>
        <taxon>Malpighiales</taxon>
        <taxon>Euphorbiaceae</taxon>
        <taxon>Acalyphoideae</taxon>
        <taxon>Acalypheae</taxon>
        <taxon>Ricinus</taxon>
    </lineage>
</organism>
<dbReference type="InterPro" id="IPR050446">
    <property type="entry name" value="FAD-oxidoreductase/Apoptosis"/>
</dbReference>
<dbReference type="AlphaFoldDB" id="B9TF64"/>
<evidence type="ECO:0000256" key="4">
    <source>
        <dbReference type="ARBA" id="ARBA00023002"/>
    </source>
</evidence>
<keyword evidence="7" id="KW-1185">Reference proteome</keyword>
<evidence type="ECO:0000313" key="6">
    <source>
        <dbReference type="EMBL" id="EEF25499.1"/>
    </source>
</evidence>
<gene>
    <name evidence="6" type="ORF">RCOM_1885740</name>
</gene>
<keyword evidence="3" id="KW-0274">FAD</keyword>
<keyword evidence="4" id="KW-0560">Oxidoreductase</keyword>
<dbReference type="InterPro" id="IPR023753">
    <property type="entry name" value="FAD/NAD-binding_dom"/>
</dbReference>
<evidence type="ECO:0000313" key="7">
    <source>
        <dbReference type="Proteomes" id="UP000008311"/>
    </source>
</evidence>
<keyword evidence="2" id="KW-0285">Flavoprotein</keyword>
<evidence type="ECO:0000259" key="5">
    <source>
        <dbReference type="Pfam" id="PF07992"/>
    </source>
</evidence>
<dbReference type="Proteomes" id="UP000008311">
    <property type="component" value="Unassembled WGS sequence"/>
</dbReference>
<evidence type="ECO:0000256" key="2">
    <source>
        <dbReference type="ARBA" id="ARBA00022630"/>
    </source>
</evidence>
<dbReference type="Gene3D" id="3.50.50.60">
    <property type="entry name" value="FAD/NAD(P)-binding domain"/>
    <property type="match status" value="1"/>
</dbReference>
<dbReference type="PANTHER" id="PTHR43557">
    <property type="entry name" value="APOPTOSIS-INDUCING FACTOR 1"/>
    <property type="match status" value="1"/>
</dbReference>
<sequence length="106" mass="11631">MGPPDMSDNTSGNVDNRIVIVGAGQASGNLVDALRMGGFEGDIVLIGEEPYKPYQRPPLSKKFLAGEMTEDRLLVRPDAFYDKNRVTLRLGERVEAIDRAAKVVQL</sequence>
<reference evidence="7" key="1">
    <citation type="journal article" date="2010" name="Nat. Biotechnol.">
        <title>Draft genome sequence of the oilseed species Ricinus communis.</title>
        <authorList>
            <person name="Chan A.P."/>
            <person name="Crabtree J."/>
            <person name="Zhao Q."/>
            <person name="Lorenzi H."/>
            <person name="Orvis J."/>
            <person name="Puiu D."/>
            <person name="Melake-Berhan A."/>
            <person name="Jones K.M."/>
            <person name="Redman J."/>
            <person name="Chen G."/>
            <person name="Cahoon E.B."/>
            <person name="Gedil M."/>
            <person name="Stanke M."/>
            <person name="Haas B.J."/>
            <person name="Wortman J.R."/>
            <person name="Fraser-Liggett C.M."/>
            <person name="Ravel J."/>
            <person name="Rabinowicz P.D."/>
        </authorList>
    </citation>
    <scope>NUCLEOTIDE SEQUENCE [LARGE SCALE GENOMIC DNA]</scope>
    <source>
        <strain evidence="7">cv. Hale</strain>
    </source>
</reference>
<accession>B9TF64</accession>
<dbReference type="EMBL" id="EQ979556">
    <property type="protein sequence ID" value="EEF25499.1"/>
    <property type="molecule type" value="Genomic_DNA"/>
</dbReference>
<dbReference type="InParanoid" id="B9TF64"/>
<feature type="domain" description="FAD/NAD(P)-binding" evidence="5">
    <location>
        <begin position="17"/>
        <end position="105"/>
    </location>
</feature>
<protein>
    <recommendedName>
        <fullName evidence="5">FAD/NAD(P)-binding domain-containing protein</fullName>
    </recommendedName>
</protein>
<feature type="non-terminal residue" evidence="6">
    <location>
        <position position="106"/>
    </location>
</feature>
<dbReference type="STRING" id="3988.B9TF64"/>